<name>R9GQL6_9SPHI</name>
<protein>
    <submittedName>
        <fullName evidence="6">Putative diheme cytochrome c-553</fullName>
    </submittedName>
</protein>
<dbReference type="PROSITE" id="PS51007">
    <property type="entry name" value="CYTC"/>
    <property type="match status" value="2"/>
</dbReference>
<dbReference type="GO" id="GO:0009055">
    <property type="term" value="F:electron transfer activity"/>
    <property type="evidence" value="ECO:0007669"/>
    <property type="project" value="InterPro"/>
</dbReference>
<proteinExistence type="predicted"/>
<sequence length="331" mass="36081">MKVLKILGVVLLVVVVLAIGAGTYMKTVLPKAGEVPVITIERTAARIERGKYLANHVTVCMDCHSTRDYTYFAAPLAAGNFGGGGEVFSRDMGFPGVFIAPNITPYALKSWTDGEILHAITTGVNKQGKALFPLMGWHRFGKMDKEDIYSIIAYIRTLPAVKNDVPPSEADFPVSFLLNTMPKPADFHPIPSPSELVKYGGYIVNAAGCVDCHSQTDKGAIIEGTEFSGGMEFKQPNGIMRSPNITFDKETGIGKWTESVFVDKFTAYADAGYKKKELLPGELNSPMPWTMYGGMKQADLKAIYAYLSSIKPIEHEVVRMEKGKNGSDPAP</sequence>
<evidence type="ECO:0000256" key="2">
    <source>
        <dbReference type="ARBA" id="ARBA00022723"/>
    </source>
</evidence>
<dbReference type="Gene3D" id="1.10.760.10">
    <property type="entry name" value="Cytochrome c-like domain"/>
    <property type="match status" value="2"/>
</dbReference>
<keyword evidence="7" id="KW-1185">Reference proteome</keyword>
<dbReference type="InterPro" id="IPR051459">
    <property type="entry name" value="Cytochrome_c-type_DH"/>
</dbReference>
<accession>R9GQL6</accession>
<dbReference type="PANTHER" id="PTHR35008:SF8">
    <property type="entry name" value="ALCOHOL DEHYDROGENASE CYTOCHROME C SUBUNIT"/>
    <property type="match status" value="1"/>
</dbReference>
<dbReference type="PATRIC" id="fig|1150600.3.peg.2708"/>
<comment type="caution">
    <text evidence="6">The sequence shown here is derived from an EMBL/GenBank/DDBJ whole genome shotgun (WGS) entry which is preliminary data.</text>
</comment>
<dbReference type="InterPro" id="IPR036909">
    <property type="entry name" value="Cyt_c-like_dom_sf"/>
</dbReference>
<keyword evidence="3 4" id="KW-0408">Iron</keyword>
<dbReference type="STRING" id="1150600.ADIARSV_2735"/>
<dbReference type="SUPFAM" id="SSF46626">
    <property type="entry name" value="Cytochrome c"/>
    <property type="match status" value="2"/>
</dbReference>
<dbReference type="RefSeq" id="WP_016195966.1">
    <property type="nucleotide sequence ID" value="NZ_AQPN01000098.1"/>
</dbReference>
<keyword evidence="1 4" id="KW-0349">Heme</keyword>
<dbReference type="GO" id="GO:0046872">
    <property type="term" value="F:metal ion binding"/>
    <property type="evidence" value="ECO:0007669"/>
    <property type="project" value="UniProtKB-KW"/>
</dbReference>
<dbReference type="GO" id="GO:0020037">
    <property type="term" value="F:heme binding"/>
    <property type="evidence" value="ECO:0007669"/>
    <property type="project" value="InterPro"/>
</dbReference>
<evidence type="ECO:0000313" key="7">
    <source>
        <dbReference type="Proteomes" id="UP000014174"/>
    </source>
</evidence>
<dbReference type="EMBL" id="AQPN01000098">
    <property type="protein sequence ID" value="EOR94122.1"/>
    <property type="molecule type" value="Genomic_DNA"/>
</dbReference>
<dbReference type="eggNOG" id="COG2010">
    <property type="taxonomic scope" value="Bacteria"/>
</dbReference>
<feature type="domain" description="Cytochrome c" evidence="5">
    <location>
        <begin position="195"/>
        <end position="311"/>
    </location>
</feature>
<dbReference type="AlphaFoldDB" id="R9GQL6"/>
<dbReference type="Proteomes" id="UP000014174">
    <property type="component" value="Unassembled WGS sequence"/>
</dbReference>
<dbReference type="OrthoDB" id="9809720at2"/>
<dbReference type="InterPro" id="IPR009056">
    <property type="entry name" value="Cyt_c-like_dom"/>
</dbReference>
<evidence type="ECO:0000313" key="6">
    <source>
        <dbReference type="EMBL" id="EOR94122.1"/>
    </source>
</evidence>
<keyword evidence="2 4" id="KW-0479">Metal-binding</keyword>
<evidence type="ECO:0000256" key="4">
    <source>
        <dbReference type="PROSITE-ProRule" id="PRU00433"/>
    </source>
</evidence>
<dbReference type="PANTHER" id="PTHR35008">
    <property type="entry name" value="BLL4482 PROTEIN-RELATED"/>
    <property type="match status" value="1"/>
</dbReference>
<feature type="domain" description="Cytochrome c" evidence="5">
    <location>
        <begin position="45"/>
        <end position="159"/>
    </location>
</feature>
<evidence type="ECO:0000259" key="5">
    <source>
        <dbReference type="PROSITE" id="PS51007"/>
    </source>
</evidence>
<reference evidence="6 7" key="1">
    <citation type="journal article" date="2013" name="Genome Announc.">
        <title>Draft Genome Sequence of Arcticibacter svalbardensis Strain MN12-7T, a Member of the Family Sphingobacteriaceae Isolated from an Arctic Soil Sample.</title>
        <authorList>
            <person name="Shivaji S."/>
            <person name="Ara S."/>
            <person name="Prasad S."/>
            <person name="Manasa B.P."/>
            <person name="Begum Z."/>
            <person name="Singh A."/>
            <person name="Kumar Pinnaka A."/>
        </authorList>
    </citation>
    <scope>NUCLEOTIDE SEQUENCE [LARGE SCALE GENOMIC DNA]</scope>
    <source>
        <strain evidence="6 7">MN12-7</strain>
    </source>
</reference>
<organism evidence="6 7">
    <name type="scientific">Arcticibacter svalbardensis MN12-7</name>
    <dbReference type="NCBI Taxonomy" id="1150600"/>
    <lineage>
        <taxon>Bacteria</taxon>
        <taxon>Pseudomonadati</taxon>
        <taxon>Bacteroidota</taxon>
        <taxon>Sphingobacteriia</taxon>
        <taxon>Sphingobacteriales</taxon>
        <taxon>Sphingobacteriaceae</taxon>
        <taxon>Arcticibacter</taxon>
    </lineage>
</organism>
<evidence type="ECO:0000256" key="3">
    <source>
        <dbReference type="ARBA" id="ARBA00023004"/>
    </source>
</evidence>
<gene>
    <name evidence="6" type="ORF">ADIARSV_2735</name>
</gene>
<evidence type="ECO:0000256" key="1">
    <source>
        <dbReference type="ARBA" id="ARBA00022617"/>
    </source>
</evidence>